<feature type="domain" description="Beta-ketoacyl-[acyl-carrier-protein] synthase III C-terminal" evidence="3">
    <location>
        <begin position="247"/>
        <end position="338"/>
    </location>
</feature>
<dbReference type="InterPro" id="IPR013747">
    <property type="entry name" value="ACP_syn_III_C"/>
</dbReference>
<feature type="domain" description="Beta-ketoacyl-[acyl-carrier-protein] synthase III N-terminal" evidence="4">
    <location>
        <begin position="111"/>
        <end position="189"/>
    </location>
</feature>
<dbReference type="Gene3D" id="3.40.47.10">
    <property type="match status" value="2"/>
</dbReference>
<dbReference type="CDD" id="cd00827">
    <property type="entry name" value="init_cond_enzymes"/>
    <property type="match status" value="1"/>
</dbReference>
<gene>
    <name evidence="5" type="ORF">GCM10009765_25440</name>
</gene>
<dbReference type="InterPro" id="IPR013751">
    <property type="entry name" value="ACP_syn_III_N"/>
</dbReference>
<protein>
    <submittedName>
        <fullName evidence="5">Ketoacyl-ACP synthase III family protein</fullName>
    </submittedName>
</protein>
<dbReference type="InterPro" id="IPR016039">
    <property type="entry name" value="Thiolase-like"/>
</dbReference>
<dbReference type="EMBL" id="BAAANY010000009">
    <property type="protein sequence ID" value="GAA1675057.1"/>
    <property type="molecule type" value="Genomic_DNA"/>
</dbReference>
<evidence type="ECO:0000256" key="2">
    <source>
        <dbReference type="ARBA" id="ARBA00023315"/>
    </source>
</evidence>
<dbReference type="PANTHER" id="PTHR34069">
    <property type="entry name" value="3-OXOACYL-[ACYL-CARRIER-PROTEIN] SYNTHASE 3"/>
    <property type="match status" value="1"/>
</dbReference>
<evidence type="ECO:0000256" key="1">
    <source>
        <dbReference type="ARBA" id="ARBA00022679"/>
    </source>
</evidence>
<name>A0ABP4SP74_9ACTN</name>
<dbReference type="Pfam" id="PF08545">
    <property type="entry name" value="ACP_syn_III"/>
    <property type="match status" value="1"/>
</dbReference>
<reference evidence="6" key="1">
    <citation type="journal article" date="2019" name="Int. J. Syst. Evol. Microbiol.">
        <title>The Global Catalogue of Microorganisms (GCM) 10K type strain sequencing project: providing services to taxonomists for standard genome sequencing and annotation.</title>
        <authorList>
            <consortium name="The Broad Institute Genomics Platform"/>
            <consortium name="The Broad Institute Genome Sequencing Center for Infectious Disease"/>
            <person name="Wu L."/>
            <person name="Ma J."/>
        </authorList>
    </citation>
    <scope>NUCLEOTIDE SEQUENCE [LARGE SCALE GENOMIC DNA]</scope>
    <source>
        <strain evidence="6">JCM 14718</strain>
    </source>
</reference>
<dbReference type="PANTHER" id="PTHR34069:SF2">
    <property type="entry name" value="BETA-KETOACYL-[ACYL-CARRIER-PROTEIN] SYNTHASE III"/>
    <property type="match status" value="1"/>
</dbReference>
<dbReference type="SUPFAM" id="SSF53901">
    <property type="entry name" value="Thiolase-like"/>
    <property type="match status" value="1"/>
</dbReference>
<sequence>MRYESLFVAGVGGWLPPAVNVAEAIADGRYPADAAVANDYAEITVADQDSPPEMAVRAGRLALERAGVGPEEVAVLLHASSWYQGIDFWPPASYIHRELLGNAGRYAPALDVQQMSNGVAVLELAANYVAAGSERPAALVTCADRFQPPGFDRWGADTRNMVWGDGAAAIVLSRTGGFARLLAAATVSDTVVEGLNRAGEPFGTEPGHAGWPIDLRSRRRAYKEQGQLAGKENLSVDGLTDAVERTLDEAGRKLSDVTRVVFPNVSLATITDYYLAPLGLELPVTTWEWGRRTGHIGTADQFLGLADLLENDQVNAGDQVLLVGIGIGMAWSCAVLEILERPDWTPQR</sequence>
<keyword evidence="1" id="KW-0808">Transferase</keyword>
<proteinExistence type="predicted"/>
<accession>A0ABP4SP74</accession>
<organism evidence="5 6">
    <name type="scientific">Fodinicola feengrottensis</name>
    <dbReference type="NCBI Taxonomy" id="435914"/>
    <lineage>
        <taxon>Bacteria</taxon>
        <taxon>Bacillati</taxon>
        <taxon>Actinomycetota</taxon>
        <taxon>Actinomycetes</taxon>
        <taxon>Mycobacteriales</taxon>
        <taxon>Fodinicola</taxon>
    </lineage>
</organism>
<keyword evidence="6" id="KW-1185">Reference proteome</keyword>
<dbReference type="Pfam" id="PF08541">
    <property type="entry name" value="ACP_syn_III_C"/>
    <property type="match status" value="1"/>
</dbReference>
<keyword evidence="2" id="KW-0012">Acyltransferase</keyword>
<evidence type="ECO:0000259" key="3">
    <source>
        <dbReference type="Pfam" id="PF08541"/>
    </source>
</evidence>
<dbReference type="Proteomes" id="UP001500618">
    <property type="component" value="Unassembled WGS sequence"/>
</dbReference>
<evidence type="ECO:0000259" key="4">
    <source>
        <dbReference type="Pfam" id="PF08545"/>
    </source>
</evidence>
<evidence type="ECO:0000313" key="6">
    <source>
        <dbReference type="Proteomes" id="UP001500618"/>
    </source>
</evidence>
<evidence type="ECO:0000313" key="5">
    <source>
        <dbReference type="EMBL" id="GAA1675057.1"/>
    </source>
</evidence>
<comment type="caution">
    <text evidence="5">The sequence shown here is derived from an EMBL/GenBank/DDBJ whole genome shotgun (WGS) entry which is preliminary data.</text>
</comment>
<dbReference type="RefSeq" id="WP_344310081.1">
    <property type="nucleotide sequence ID" value="NZ_BAAANY010000009.1"/>
</dbReference>